<name>A0AAE1JHN0_9FABA</name>
<accession>A0AAE1JHN0</accession>
<comment type="caution">
    <text evidence="3">The sequence shown here is derived from an EMBL/GenBank/DDBJ whole genome shotgun (WGS) entry which is preliminary data.</text>
</comment>
<sequence>MTATTDQGMMMQFYDQPSPDYDRNLFYQVSAMEGLISDVNNTVSSSLSPTSPKAVNNNGSRPIRRRSRASKRTPTTLLNANTTNFRALVQQFTGCPSSTAMSFDVYKGPITLNFKRGSQQVIQHHHNKSRTTVTTLSPAATAMKATFGNTGFNSEGGHHLHQYQYQQQQLADQQQQWRLQDHQQIQQQQQSVDDNLFDDNSYLFSCSITSSSISDGLIMDHDYSLQDLTNNAFFSSNKDVIQNGAYYM</sequence>
<evidence type="ECO:0000259" key="2">
    <source>
        <dbReference type="Pfam" id="PF05678"/>
    </source>
</evidence>
<feature type="region of interest" description="Disordered" evidence="1">
    <location>
        <begin position="42"/>
        <end position="73"/>
    </location>
</feature>
<feature type="domain" description="VQ" evidence="2">
    <location>
        <begin position="73"/>
        <end position="97"/>
    </location>
</feature>
<evidence type="ECO:0000256" key="1">
    <source>
        <dbReference type="SAM" id="MobiDB-lite"/>
    </source>
</evidence>
<protein>
    <recommendedName>
        <fullName evidence="2">VQ domain-containing protein</fullName>
    </recommendedName>
</protein>
<proteinExistence type="predicted"/>
<dbReference type="InterPro" id="IPR039609">
    <property type="entry name" value="VQ_15/22"/>
</dbReference>
<feature type="compositionally biased region" description="Polar residues" evidence="1">
    <location>
        <begin position="42"/>
        <end position="59"/>
    </location>
</feature>
<dbReference type="InterPro" id="IPR008889">
    <property type="entry name" value="VQ"/>
</dbReference>
<evidence type="ECO:0000313" key="3">
    <source>
        <dbReference type="EMBL" id="KAK4270660.1"/>
    </source>
</evidence>
<dbReference type="PANTHER" id="PTHR33179:SF30">
    <property type="entry name" value="VQ DOMAIN-CONTAINING PROTEIN"/>
    <property type="match status" value="1"/>
</dbReference>
<reference evidence="3" key="1">
    <citation type="submission" date="2023-10" db="EMBL/GenBank/DDBJ databases">
        <title>Chromosome-level genome of the transformable northern wattle, Acacia crassicarpa.</title>
        <authorList>
            <person name="Massaro I."/>
            <person name="Sinha N.R."/>
            <person name="Poethig S."/>
            <person name="Leichty A.R."/>
        </authorList>
    </citation>
    <scope>NUCLEOTIDE SEQUENCE</scope>
    <source>
        <strain evidence="3">Acra3RX</strain>
        <tissue evidence="3">Leaf</tissue>
    </source>
</reference>
<dbReference type="Proteomes" id="UP001293593">
    <property type="component" value="Unassembled WGS sequence"/>
</dbReference>
<evidence type="ECO:0000313" key="4">
    <source>
        <dbReference type="Proteomes" id="UP001293593"/>
    </source>
</evidence>
<dbReference type="PANTHER" id="PTHR33179">
    <property type="entry name" value="VQ MOTIF-CONTAINING PROTEIN"/>
    <property type="match status" value="1"/>
</dbReference>
<dbReference type="AlphaFoldDB" id="A0AAE1JHN0"/>
<feature type="compositionally biased region" description="Basic residues" evidence="1">
    <location>
        <begin position="62"/>
        <end position="71"/>
    </location>
</feature>
<dbReference type="Pfam" id="PF05678">
    <property type="entry name" value="VQ"/>
    <property type="match status" value="1"/>
</dbReference>
<keyword evidence="4" id="KW-1185">Reference proteome</keyword>
<organism evidence="3 4">
    <name type="scientific">Acacia crassicarpa</name>
    <name type="common">northern wattle</name>
    <dbReference type="NCBI Taxonomy" id="499986"/>
    <lineage>
        <taxon>Eukaryota</taxon>
        <taxon>Viridiplantae</taxon>
        <taxon>Streptophyta</taxon>
        <taxon>Embryophyta</taxon>
        <taxon>Tracheophyta</taxon>
        <taxon>Spermatophyta</taxon>
        <taxon>Magnoliopsida</taxon>
        <taxon>eudicotyledons</taxon>
        <taxon>Gunneridae</taxon>
        <taxon>Pentapetalae</taxon>
        <taxon>rosids</taxon>
        <taxon>fabids</taxon>
        <taxon>Fabales</taxon>
        <taxon>Fabaceae</taxon>
        <taxon>Caesalpinioideae</taxon>
        <taxon>mimosoid clade</taxon>
        <taxon>Acacieae</taxon>
        <taxon>Acacia</taxon>
    </lineage>
</organism>
<gene>
    <name evidence="3" type="ORF">QN277_019439</name>
</gene>
<dbReference type="EMBL" id="JAWXYG010000005">
    <property type="protein sequence ID" value="KAK4270660.1"/>
    <property type="molecule type" value="Genomic_DNA"/>
</dbReference>